<evidence type="ECO:0000256" key="2">
    <source>
        <dbReference type="ARBA" id="ARBA00022475"/>
    </source>
</evidence>
<evidence type="ECO:0000313" key="7">
    <source>
        <dbReference type="EMBL" id="TGD73311.1"/>
    </source>
</evidence>
<dbReference type="Proteomes" id="UP000298050">
    <property type="component" value="Unassembled WGS sequence"/>
</dbReference>
<keyword evidence="5 6" id="KW-0472">Membrane</keyword>
<dbReference type="PANTHER" id="PTHR10010">
    <property type="entry name" value="SOLUTE CARRIER FAMILY 34 SODIUM PHOSPHATE , MEMBER 2-RELATED"/>
    <property type="match status" value="1"/>
</dbReference>
<accession>A0A4Z0M192</accession>
<protein>
    <submittedName>
        <fullName evidence="7">Na/Pi cotransporter family protein</fullName>
    </submittedName>
</protein>
<dbReference type="NCBIfam" id="NF037997">
    <property type="entry name" value="Na_Pi_symport"/>
    <property type="match status" value="1"/>
</dbReference>
<keyword evidence="4 6" id="KW-1133">Transmembrane helix</keyword>
<name>A0A4Z0M192_9GAMM</name>
<sequence length="544" mass="58064">MLNSLLVPAALLIGLLLFLFGMHQLESGIRALGYATFKRWLSRSTASPVGSAALGVGVTAILQSSSMVSLLVLAFASAGVLPLYNAVGIILGANLGTTVTGWMVATIGFKLSLQTLALPLMAAGAGAQMLPRQGERGRGLGVLLFGLGLIIFGLDTMKEAVAELPAQWDISALRGHSVIVYFLAGTGIAALIQSSSATMMITLAALHAGLIQLDAAAALVIGADLGTTSTTVLGSIGGSAVKRRLALAHLLFNLAVDLAALLFLLPLLPALLDLLGLADPLYSLVTFHSVFNLIGLVLFLPLLRPFSDWLAQRFSTGEEHERPLVGQPTSVPDAALVATAAVLGEMRLNAVVLNLHAFQLPPENLQLGGELGEALQGVFAQHLDAEQRYQRIKRQESDLLAYSFDLQEQPLGAPQVALLGRQTREARALVYSSKTLNDIRENLVALRHSDPPEVQALYRQHRQFVAHLYRRYLPAAQSIASGGEDAVTLNALLEDNERHYQQANEAVHDMAGQDTVSGIQLSTMLNVNREIHHALKDLLQALQG</sequence>
<dbReference type="RefSeq" id="WP_135443359.1">
    <property type="nucleotide sequence ID" value="NZ_SRLE01000007.1"/>
</dbReference>
<dbReference type="Pfam" id="PF02690">
    <property type="entry name" value="Na_Pi_cotrans"/>
    <property type="match status" value="2"/>
</dbReference>
<reference evidence="7 8" key="1">
    <citation type="submission" date="2019-04" db="EMBL/GenBank/DDBJ databases">
        <title>Taxonomy of novel Haliea sp. from mangrove soil of West Coast of India.</title>
        <authorList>
            <person name="Verma A."/>
            <person name="Kumar P."/>
            <person name="Krishnamurthi S."/>
        </authorList>
    </citation>
    <scope>NUCLEOTIDE SEQUENCE [LARGE SCALE GENOMIC DNA]</scope>
    <source>
        <strain evidence="7 8">SAOS-164</strain>
    </source>
</reference>
<feature type="transmembrane region" description="Helical" evidence="6">
    <location>
        <begin position="174"/>
        <end position="192"/>
    </location>
</feature>
<evidence type="ECO:0000313" key="8">
    <source>
        <dbReference type="Proteomes" id="UP000298050"/>
    </source>
</evidence>
<evidence type="ECO:0000256" key="3">
    <source>
        <dbReference type="ARBA" id="ARBA00022692"/>
    </source>
</evidence>
<dbReference type="OrthoDB" id="9763003at2"/>
<evidence type="ECO:0000256" key="4">
    <source>
        <dbReference type="ARBA" id="ARBA00022989"/>
    </source>
</evidence>
<evidence type="ECO:0000256" key="1">
    <source>
        <dbReference type="ARBA" id="ARBA00004651"/>
    </source>
</evidence>
<organism evidence="7 8">
    <name type="scientific">Mangrovimicrobium sediminis</name>
    <dbReference type="NCBI Taxonomy" id="2562682"/>
    <lineage>
        <taxon>Bacteria</taxon>
        <taxon>Pseudomonadati</taxon>
        <taxon>Pseudomonadota</taxon>
        <taxon>Gammaproteobacteria</taxon>
        <taxon>Cellvibrionales</taxon>
        <taxon>Halieaceae</taxon>
        <taxon>Mangrovimicrobium</taxon>
    </lineage>
</organism>
<dbReference type="AlphaFoldDB" id="A0A4Z0M192"/>
<dbReference type="EMBL" id="SRLE01000007">
    <property type="protein sequence ID" value="TGD73311.1"/>
    <property type="molecule type" value="Genomic_DNA"/>
</dbReference>
<comment type="caution">
    <text evidence="7">The sequence shown here is derived from an EMBL/GenBank/DDBJ whole genome shotgun (WGS) entry which is preliminary data.</text>
</comment>
<feature type="transmembrane region" description="Helical" evidence="6">
    <location>
        <begin position="137"/>
        <end position="154"/>
    </location>
</feature>
<gene>
    <name evidence="7" type="ORF">E4634_09745</name>
</gene>
<evidence type="ECO:0000256" key="6">
    <source>
        <dbReference type="SAM" id="Phobius"/>
    </source>
</evidence>
<keyword evidence="8" id="KW-1185">Reference proteome</keyword>
<dbReference type="PANTHER" id="PTHR10010:SF46">
    <property type="entry name" value="SODIUM-DEPENDENT PHOSPHATE TRANSPORT PROTEIN 2B"/>
    <property type="match status" value="1"/>
</dbReference>
<feature type="transmembrane region" description="Helical" evidence="6">
    <location>
        <begin position="83"/>
        <end position="105"/>
    </location>
</feature>
<dbReference type="GO" id="GO:0005886">
    <property type="term" value="C:plasma membrane"/>
    <property type="evidence" value="ECO:0007669"/>
    <property type="project" value="UniProtKB-SubCell"/>
</dbReference>
<dbReference type="GO" id="GO:0005436">
    <property type="term" value="F:sodium:phosphate symporter activity"/>
    <property type="evidence" value="ECO:0007669"/>
    <property type="project" value="InterPro"/>
</dbReference>
<proteinExistence type="predicted"/>
<keyword evidence="2" id="KW-1003">Cell membrane</keyword>
<dbReference type="GO" id="GO:0044341">
    <property type="term" value="P:sodium-dependent phosphate transport"/>
    <property type="evidence" value="ECO:0007669"/>
    <property type="project" value="InterPro"/>
</dbReference>
<feature type="transmembrane region" description="Helical" evidence="6">
    <location>
        <begin position="281"/>
        <end position="303"/>
    </location>
</feature>
<feature type="transmembrane region" description="Helical" evidence="6">
    <location>
        <begin position="250"/>
        <end position="269"/>
    </location>
</feature>
<evidence type="ECO:0000256" key="5">
    <source>
        <dbReference type="ARBA" id="ARBA00023136"/>
    </source>
</evidence>
<dbReference type="InterPro" id="IPR003841">
    <property type="entry name" value="Na/Pi_transpt"/>
</dbReference>
<feature type="transmembrane region" description="Helical" evidence="6">
    <location>
        <begin position="111"/>
        <end position="130"/>
    </location>
</feature>
<keyword evidence="3 6" id="KW-0812">Transmembrane</keyword>
<comment type="subcellular location">
    <subcellularLocation>
        <location evidence="1">Cell membrane</location>
        <topology evidence="1">Multi-pass membrane protein</topology>
    </subcellularLocation>
</comment>